<feature type="signal peptide" evidence="1">
    <location>
        <begin position="1"/>
        <end position="22"/>
    </location>
</feature>
<dbReference type="RefSeq" id="WP_188690757.1">
    <property type="nucleotide sequence ID" value="NZ_BMLS01000001.1"/>
</dbReference>
<organism evidence="3 4">
    <name type="scientific">Bowmanella pacifica</name>
    <dbReference type="NCBI Taxonomy" id="502051"/>
    <lineage>
        <taxon>Bacteria</taxon>
        <taxon>Pseudomonadati</taxon>
        <taxon>Pseudomonadota</taxon>
        <taxon>Gammaproteobacteria</taxon>
        <taxon>Alteromonadales</taxon>
        <taxon>Alteromonadaceae</taxon>
        <taxon>Bowmanella</taxon>
    </lineage>
</organism>
<evidence type="ECO:0000256" key="1">
    <source>
        <dbReference type="SAM" id="SignalP"/>
    </source>
</evidence>
<gene>
    <name evidence="3" type="ORF">GCM10010982_08550</name>
</gene>
<dbReference type="AlphaFoldDB" id="A0A917YVE9"/>
<protein>
    <recommendedName>
        <fullName evidence="2">Beta-lactamase-related domain-containing protein</fullName>
    </recommendedName>
</protein>
<evidence type="ECO:0000313" key="4">
    <source>
        <dbReference type="Proteomes" id="UP000606935"/>
    </source>
</evidence>
<dbReference type="Pfam" id="PF00144">
    <property type="entry name" value="Beta-lactamase"/>
    <property type="match status" value="1"/>
</dbReference>
<feature type="domain" description="Beta-lactamase-related" evidence="2">
    <location>
        <begin position="57"/>
        <end position="359"/>
    </location>
</feature>
<evidence type="ECO:0000313" key="3">
    <source>
        <dbReference type="EMBL" id="GGO65823.1"/>
    </source>
</evidence>
<dbReference type="Proteomes" id="UP000606935">
    <property type="component" value="Unassembled WGS sequence"/>
</dbReference>
<accession>A0A917YVE9</accession>
<proteinExistence type="predicted"/>
<evidence type="ECO:0000259" key="2">
    <source>
        <dbReference type="Pfam" id="PF00144"/>
    </source>
</evidence>
<comment type="caution">
    <text evidence="3">The sequence shown here is derived from an EMBL/GenBank/DDBJ whole genome shotgun (WGS) entry which is preliminary data.</text>
</comment>
<dbReference type="EMBL" id="BMLS01000001">
    <property type="protein sequence ID" value="GGO65823.1"/>
    <property type="molecule type" value="Genomic_DNA"/>
</dbReference>
<keyword evidence="4" id="KW-1185">Reference proteome</keyword>
<sequence>MKLLIKVLLSVFTSLSMQVGNADVLDKETLLRIERQLPKQIEKLYADNGLKGDFLIAVIDTEGLRYAYSLNERGAGPKDNGLSISTPFLLASHTKAFTGTLAQLLQEQGRFSLNAPLRQYLADLILDKRVAVDEISIAQLLNHTAGFTSTQHSFKTAYLGYQDESELITALNSKMLVAAPGKFRYSNTGPILAAAAMEKATGQSWKRLMREEIFIPLGMTNTSTNLSDYPPGGILPSVELDSDGQLARKGLYKDNIRLHAAGGVVSTLADMAKWLQFNLLQSQHLSDSAHFFDSLHQATTVQDKHYFTYQRRGYSLAWDIADYHDKPILTRFGSYAGISLHVSFLPIEKLAVVSVYNEERGFLLPHVAANYIYNLTVSPGAAQQRFDVEKGRLHQSVEQENAKLLAYSRQVRVSAEWATWVGQYQANDGWPAMEIFEKQQVVWLRWGALEGPLYQREENQFTAALGPLRRDIRLAIEHGKRMIKNGSIEYVRSP</sequence>
<reference evidence="3" key="1">
    <citation type="journal article" date="2014" name="Int. J. Syst. Evol. Microbiol.">
        <title>Complete genome sequence of Corynebacterium casei LMG S-19264T (=DSM 44701T), isolated from a smear-ripened cheese.</title>
        <authorList>
            <consortium name="US DOE Joint Genome Institute (JGI-PGF)"/>
            <person name="Walter F."/>
            <person name="Albersmeier A."/>
            <person name="Kalinowski J."/>
            <person name="Ruckert C."/>
        </authorList>
    </citation>
    <scope>NUCLEOTIDE SEQUENCE</scope>
    <source>
        <strain evidence="3">CGMCC 1.7086</strain>
    </source>
</reference>
<dbReference type="PANTHER" id="PTHR46825">
    <property type="entry name" value="D-ALANYL-D-ALANINE-CARBOXYPEPTIDASE/ENDOPEPTIDASE AMPH"/>
    <property type="match status" value="1"/>
</dbReference>
<feature type="chain" id="PRO_5037548275" description="Beta-lactamase-related domain-containing protein" evidence="1">
    <location>
        <begin position="23"/>
        <end position="494"/>
    </location>
</feature>
<reference evidence="3" key="2">
    <citation type="submission" date="2020-09" db="EMBL/GenBank/DDBJ databases">
        <authorList>
            <person name="Sun Q."/>
            <person name="Zhou Y."/>
        </authorList>
    </citation>
    <scope>NUCLEOTIDE SEQUENCE</scope>
    <source>
        <strain evidence="3">CGMCC 1.7086</strain>
    </source>
</reference>
<dbReference type="InterPro" id="IPR012338">
    <property type="entry name" value="Beta-lactam/transpept-like"/>
</dbReference>
<dbReference type="Gene3D" id="3.40.710.10">
    <property type="entry name" value="DD-peptidase/beta-lactamase superfamily"/>
    <property type="match status" value="1"/>
</dbReference>
<dbReference type="SUPFAM" id="SSF56601">
    <property type="entry name" value="beta-lactamase/transpeptidase-like"/>
    <property type="match status" value="1"/>
</dbReference>
<keyword evidence="1" id="KW-0732">Signal</keyword>
<dbReference type="InterPro" id="IPR050491">
    <property type="entry name" value="AmpC-like"/>
</dbReference>
<name>A0A917YVE9_9ALTE</name>
<dbReference type="PANTHER" id="PTHR46825:SF15">
    <property type="entry name" value="BETA-LACTAMASE-RELATED DOMAIN-CONTAINING PROTEIN"/>
    <property type="match status" value="1"/>
</dbReference>
<dbReference type="InterPro" id="IPR001466">
    <property type="entry name" value="Beta-lactam-related"/>
</dbReference>